<dbReference type="AlphaFoldDB" id="A0A2P2QDA1"/>
<name>A0A2P2QDA1_RHIMU</name>
<dbReference type="EMBL" id="GGEC01084451">
    <property type="protein sequence ID" value="MBX64935.1"/>
    <property type="molecule type" value="Transcribed_RNA"/>
</dbReference>
<evidence type="ECO:0000313" key="1">
    <source>
        <dbReference type="EMBL" id="MBX64935.1"/>
    </source>
</evidence>
<reference evidence="1" key="1">
    <citation type="submission" date="2018-02" db="EMBL/GenBank/DDBJ databases">
        <title>Rhizophora mucronata_Transcriptome.</title>
        <authorList>
            <person name="Meera S.P."/>
            <person name="Sreeshan A."/>
            <person name="Augustine A."/>
        </authorList>
    </citation>
    <scope>NUCLEOTIDE SEQUENCE</scope>
    <source>
        <tissue evidence="1">Leaf</tissue>
    </source>
</reference>
<protein>
    <submittedName>
        <fullName evidence="1">Uncharacterized protein</fullName>
    </submittedName>
</protein>
<organism evidence="1">
    <name type="scientific">Rhizophora mucronata</name>
    <name type="common">Asiatic mangrove</name>
    <dbReference type="NCBI Taxonomy" id="61149"/>
    <lineage>
        <taxon>Eukaryota</taxon>
        <taxon>Viridiplantae</taxon>
        <taxon>Streptophyta</taxon>
        <taxon>Embryophyta</taxon>
        <taxon>Tracheophyta</taxon>
        <taxon>Spermatophyta</taxon>
        <taxon>Magnoliopsida</taxon>
        <taxon>eudicotyledons</taxon>
        <taxon>Gunneridae</taxon>
        <taxon>Pentapetalae</taxon>
        <taxon>rosids</taxon>
        <taxon>fabids</taxon>
        <taxon>Malpighiales</taxon>
        <taxon>Rhizophoraceae</taxon>
        <taxon>Rhizophora</taxon>
    </lineage>
</organism>
<proteinExistence type="predicted"/>
<sequence length="38" mass="4615">MKHRRRTADNFTNFNRHRPYLTDGQLLLSINYLQLVDP</sequence>
<accession>A0A2P2QDA1</accession>